<evidence type="ECO:0000259" key="1">
    <source>
        <dbReference type="Pfam" id="PF02965"/>
    </source>
</evidence>
<dbReference type="SUPFAM" id="SSF56507">
    <property type="entry name" value="Methionine synthase activation domain-like"/>
    <property type="match status" value="1"/>
</dbReference>
<dbReference type="InterPro" id="IPR037010">
    <property type="entry name" value="VitB12-dep_Met_synth_activ_sf"/>
</dbReference>
<protein>
    <submittedName>
        <fullName evidence="2">Vitamin B12 dependent methionine synthase, activation domain</fullName>
    </submittedName>
</protein>
<dbReference type="InterPro" id="IPR004223">
    <property type="entry name" value="VitB12-dep_Met_synth_activ_dom"/>
</dbReference>
<evidence type="ECO:0000313" key="2">
    <source>
        <dbReference type="EMBL" id="SDL30192.1"/>
    </source>
</evidence>
<accession>A0A1G9IYL5</accession>
<dbReference type="EMBL" id="FNGO01000003">
    <property type="protein sequence ID" value="SDL30192.1"/>
    <property type="molecule type" value="Genomic_DNA"/>
</dbReference>
<reference evidence="3" key="1">
    <citation type="submission" date="2016-10" db="EMBL/GenBank/DDBJ databases">
        <authorList>
            <person name="Varghese N."/>
            <person name="Submissions S."/>
        </authorList>
    </citation>
    <scope>NUCLEOTIDE SEQUENCE [LARGE SCALE GENOMIC DNA]</scope>
    <source>
        <strain evidence="3">SLAS-1</strain>
    </source>
</reference>
<dbReference type="Gene3D" id="3.40.109.40">
    <property type="match status" value="1"/>
</dbReference>
<dbReference type="OrthoDB" id="5509362at2"/>
<sequence length="225" mass="26123">MKEILLDDIKPKRTSEELFNMSKFAEREGWKQRFLQLAEEAIEIARPKAIYKVAFIDEIDDEEVQIEGIKFESRILSENLKDVGRVFPFVATCGCELEDWAGNFDNMMDDYLTDDIKEIFLADAREKLEKHIKNNFNPGAMSRMNPGSLEDWPIAQQKSLFDLLGNVYKKIGVELTDSMLMKPNKSVSGIFFADEKDYNNCRLCARENCPNREDKFDPEAREKQL</sequence>
<organism evidence="2 3">
    <name type="scientific">Halarsenatibacter silvermanii</name>
    <dbReference type="NCBI Taxonomy" id="321763"/>
    <lineage>
        <taxon>Bacteria</taxon>
        <taxon>Bacillati</taxon>
        <taxon>Bacillota</taxon>
        <taxon>Clostridia</taxon>
        <taxon>Halanaerobiales</taxon>
        <taxon>Halarsenatibacteraceae</taxon>
        <taxon>Halarsenatibacter</taxon>
    </lineage>
</organism>
<evidence type="ECO:0000313" key="3">
    <source>
        <dbReference type="Proteomes" id="UP000199476"/>
    </source>
</evidence>
<dbReference type="AlphaFoldDB" id="A0A1G9IYL5"/>
<gene>
    <name evidence="2" type="ORF">SAMN04488692_10391</name>
</gene>
<dbReference type="Pfam" id="PF02965">
    <property type="entry name" value="Met_synt_B12"/>
    <property type="match status" value="1"/>
</dbReference>
<feature type="domain" description="AdoMet activation" evidence="1">
    <location>
        <begin position="156"/>
        <end position="207"/>
    </location>
</feature>
<dbReference type="Proteomes" id="UP000199476">
    <property type="component" value="Unassembled WGS sequence"/>
</dbReference>
<name>A0A1G9IYL5_9FIRM</name>
<dbReference type="RefSeq" id="WP_089758267.1">
    <property type="nucleotide sequence ID" value="NZ_FNGO01000003.1"/>
</dbReference>
<keyword evidence="3" id="KW-1185">Reference proteome</keyword>
<dbReference type="GO" id="GO:0008705">
    <property type="term" value="F:methionine synthase activity"/>
    <property type="evidence" value="ECO:0007669"/>
    <property type="project" value="InterPro"/>
</dbReference>
<dbReference type="STRING" id="321763.SAMN04488692_10391"/>
<proteinExistence type="predicted"/>